<sequence length="422" mass="47627">MSATLRLIKAYNTLYSYNSTERPYALPNFRNDGTPLNSPIIKRWTFPGQFGLDVAPGPPDSFLIDLNKDDTEAPNADSIRAFVSMPDAGVLENCIGYHWYELMYNIKGANVPAADKFPPYHLIFAYLIEHSRIFVIFERLIMKFKTGEDLGHPSAFTREWIRNTEDLFYKDVHIPQFRSVVTALAPSFDATRRNAYYRLFGLELGHGNQANSPVSFVKPTHANLNFVGLLEHFLREVWQGVINHKNTSGVNTTDVIFISELALQLKDSLLSRRNADKNLEFYESSSLSKEEFLSVIMAEWYYQVIATNTELVKELNAEAVTPYERLAKLGKLVGVTPHSKTHDIFELAPLLAILLRMVEEGKYDTAANIQGLFDPGVPSNTFAQQISLIINLWQKTTGTNLKQMPSAPLQNGAAKNRTIALM</sequence>
<dbReference type="RefSeq" id="WP_135529698.1">
    <property type="nucleotide sequence ID" value="NZ_SRKZ01000002.1"/>
</dbReference>
<organism evidence="1 2">
    <name type="scientific">Hymenobacter wooponensis</name>
    <dbReference type="NCBI Taxonomy" id="1525360"/>
    <lineage>
        <taxon>Bacteria</taxon>
        <taxon>Pseudomonadati</taxon>
        <taxon>Bacteroidota</taxon>
        <taxon>Cytophagia</taxon>
        <taxon>Cytophagales</taxon>
        <taxon>Hymenobacteraceae</taxon>
        <taxon>Hymenobacter</taxon>
    </lineage>
</organism>
<keyword evidence="2" id="KW-1185">Reference proteome</keyword>
<dbReference type="OrthoDB" id="620680at2"/>
<gene>
    <name evidence="1" type="ORF">EU557_06910</name>
</gene>
<evidence type="ECO:0000313" key="2">
    <source>
        <dbReference type="Proteomes" id="UP000298284"/>
    </source>
</evidence>
<name>A0A4Z0MNT9_9BACT</name>
<dbReference type="EMBL" id="SRKZ01000002">
    <property type="protein sequence ID" value="TGD81291.1"/>
    <property type="molecule type" value="Genomic_DNA"/>
</dbReference>
<comment type="caution">
    <text evidence="1">The sequence shown here is derived from an EMBL/GenBank/DDBJ whole genome shotgun (WGS) entry which is preliminary data.</text>
</comment>
<dbReference type="Proteomes" id="UP000298284">
    <property type="component" value="Unassembled WGS sequence"/>
</dbReference>
<evidence type="ECO:0000313" key="1">
    <source>
        <dbReference type="EMBL" id="TGD81291.1"/>
    </source>
</evidence>
<dbReference type="AlphaFoldDB" id="A0A4Z0MNT9"/>
<protein>
    <submittedName>
        <fullName evidence="1">Uncharacterized protein</fullName>
    </submittedName>
</protein>
<reference evidence="1 2" key="1">
    <citation type="submission" date="2019-04" db="EMBL/GenBank/DDBJ databases">
        <authorList>
            <person name="Feng G."/>
            <person name="Zhang J."/>
            <person name="Zhu H."/>
        </authorList>
    </citation>
    <scope>NUCLEOTIDE SEQUENCE [LARGE SCALE GENOMIC DNA]</scope>
    <source>
        <strain evidence="1 2">JCM 19491</strain>
    </source>
</reference>
<accession>A0A4Z0MNT9</accession>
<proteinExistence type="predicted"/>